<dbReference type="PANTHER" id="PTHR43124:SF3">
    <property type="entry name" value="CHLORAMPHENICOL EFFLUX PUMP RV0191"/>
    <property type="match status" value="1"/>
</dbReference>
<gene>
    <name evidence="8" type="ORF">SAMN05444170_4759</name>
</gene>
<feature type="transmembrane region" description="Helical" evidence="6">
    <location>
        <begin position="268"/>
        <end position="285"/>
    </location>
</feature>
<dbReference type="InterPro" id="IPR020846">
    <property type="entry name" value="MFS_dom"/>
</dbReference>
<dbReference type="OrthoDB" id="9794076at2"/>
<feature type="transmembrane region" description="Helical" evidence="6">
    <location>
        <begin position="383"/>
        <end position="403"/>
    </location>
</feature>
<proteinExistence type="predicted"/>
<feature type="transmembrane region" description="Helical" evidence="6">
    <location>
        <begin position="229"/>
        <end position="248"/>
    </location>
</feature>
<evidence type="ECO:0000256" key="1">
    <source>
        <dbReference type="ARBA" id="ARBA00004651"/>
    </source>
</evidence>
<feature type="transmembrane region" description="Helical" evidence="6">
    <location>
        <begin position="91"/>
        <end position="111"/>
    </location>
</feature>
<dbReference type="Proteomes" id="UP000184096">
    <property type="component" value="Chromosome I"/>
</dbReference>
<feature type="transmembrane region" description="Helical" evidence="6">
    <location>
        <begin position="117"/>
        <end position="138"/>
    </location>
</feature>
<evidence type="ECO:0000256" key="6">
    <source>
        <dbReference type="SAM" id="Phobius"/>
    </source>
</evidence>
<feature type="transmembrane region" description="Helical" evidence="6">
    <location>
        <begin position="180"/>
        <end position="200"/>
    </location>
</feature>
<evidence type="ECO:0000256" key="3">
    <source>
        <dbReference type="ARBA" id="ARBA00022692"/>
    </source>
</evidence>
<feature type="transmembrane region" description="Helical" evidence="6">
    <location>
        <begin position="59"/>
        <end position="84"/>
    </location>
</feature>
<feature type="transmembrane region" description="Helical" evidence="6">
    <location>
        <begin position="321"/>
        <end position="342"/>
    </location>
</feature>
<evidence type="ECO:0000313" key="9">
    <source>
        <dbReference type="Proteomes" id="UP000184096"/>
    </source>
</evidence>
<dbReference type="Gene3D" id="1.20.1250.20">
    <property type="entry name" value="MFS general substrate transporter like domains"/>
    <property type="match status" value="2"/>
</dbReference>
<evidence type="ECO:0000313" key="8">
    <source>
        <dbReference type="EMBL" id="SHN81540.1"/>
    </source>
</evidence>
<reference evidence="9" key="1">
    <citation type="submission" date="2016-11" db="EMBL/GenBank/DDBJ databases">
        <authorList>
            <person name="Varghese N."/>
            <person name="Submissions S."/>
        </authorList>
    </citation>
    <scope>NUCLEOTIDE SEQUENCE [LARGE SCALE GENOMIC DNA]</scope>
    <source>
        <strain evidence="9">GAS401</strain>
    </source>
</reference>
<organism evidence="8 9">
    <name type="scientific">Bradyrhizobium erythrophlei</name>
    <dbReference type="NCBI Taxonomy" id="1437360"/>
    <lineage>
        <taxon>Bacteria</taxon>
        <taxon>Pseudomonadati</taxon>
        <taxon>Pseudomonadota</taxon>
        <taxon>Alphaproteobacteria</taxon>
        <taxon>Hyphomicrobiales</taxon>
        <taxon>Nitrobacteraceae</taxon>
        <taxon>Bradyrhizobium</taxon>
    </lineage>
</organism>
<feature type="transmembrane region" description="Helical" evidence="6">
    <location>
        <begin position="150"/>
        <end position="168"/>
    </location>
</feature>
<dbReference type="AlphaFoldDB" id="A0A1M7UF74"/>
<dbReference type="Pfam" id="PF07690">
    <property type="entry name" value="MFS_1"/>
    <property type="match status" value="1"/>
</dbReference>
<evidence type="ECO:0000259" key="7">
    <source>
        <dbReference type="PROSITE" id="PS50850"/>
    </source>
</evidence>
<comment type="subcellular location">
    <subcellularLocation>
        <location evidence="1">Cell membrane</location>
        <topology evidence="1">Multi-pass membrane protein</topology>
    </subcellularLocation>
</comment>
<keyword evidence="9" id="KW-1185">Reference proteome</keyword>
<dbReference type="EMBL" id="LT670849">
    <property type="protein sequence ID" value="SHN81540.1"/>
    <property type="molecule type" value="Genomic_DNA"/>
</dbReference>
<dbReference type="RefSeq" id="WP_072821517.1">
    <property type="nucleotide sequence ID" value="NZ_LT670849.1"/>
</dbReference>
<feature type="transmembrane region" description="Helical" evidence="6">
    <location>
        <begin position="21"/>
        <end position="39"/>
    </location>
</feature>
<dbReference type="InterPro" id="IPR050189">
    <property type="entry name" value="MFS_Efflux_Transporters"/>
</dbReference>
<accession>A0A1M7UF74</accession>
<evidence type="ECO:0000256" key="2">
    <source>
        <dbReference type="ARBA" id="ARBA00022475"/>
    </source>
</evidence>
<dbReference type="SUPFAM" id="SSF103473">
    <property type="entry name" value="MFS general substrate transporter"/>
    <property type="match status" value="1"/>
</dbReference>
<dbReference type="InterPro" id="IPR036259">
    <property type="entry name" value="MFS_trans_sf"/>
</dbReference>
<dbReference type="GO" id="GO:0005886">
    <property type="term" value="C:plasma membrane"/>
    <property type="evidence" value="ECO:0007669"/>
    <property type="project" value="UniProtKB-SubCell"/>
</dbReference>
<feature type="transmembrane region" description="Helical" evidence="6">
    <location>
        <begin position="354"/>
        <end position="377"/>
    </location>
</feature>
<dbReference type="InterPro" id="IPR011701">
    <property type="entry name" value="MFS"/>
</dbReference>
<evidence type="ECO:0000256" key="4">
    <source>
        <dbReference type="ARBA" id="ARBA00022989"/>
    </source>
</evidence>
<dbReference type="PANTHER" id="PTHR43124">
    <property type="entry name" value="PURINE EFFLUX PUMP PBUE"/>
    <property type="match status" value="1"/>
</dbReference>
<sequence length="416" mass="43647">MTDRTTTPPSIEATSRTTDSAIAIAAIAVLIASYAVNAMDRTLFPLMLTDVRREYGFSLPQGGLLSTIFTLGMTLAGIPTGYLMSRYQRKTVIQIGILIYSVATVITVIATGFADMLFYRAITGIGEAMQLTALLAVFSSYFARSRAAGVGLLNYAYAGGAAIGPWLGAKLLVDYGTWRAPMIIYGVIGLAMMVLIAAVVRPALSETKGEENASRVSGGAASLNNRNTIVLATLSVLFGLALYGYLGMYPTFLREQLHYAPADAGKVMSIYGLGVLVSLFTGWLGDRFSPRLVLGLSFLVASAIAALLFNGPADFATQATLSLVLGATFSGTIFVNLAACHVKAVAASLAGRVSGLFVTCVYGSATVAGYLIGWIAGLSGWTIAGNIQLVALCLVGAVIALLLRPQDMSRQIKQAG</sequence>
<feature type="transmembrane region" description="Helical" evidence="6">
    <location>
        <begin position="292"/>
        <end position="309"/>
    </location>
</feature>
<protein>
    <submittedName>
        <fullName evidence="8">Sugar phosphate permease</fullName>
    </submittedName>
</protein>
<dbReference type="GO" id="GO:0022857">
    <property type="term" value="F:transmembrane transporter activity"/>
    <property type="evidence" value="ECO:0007669"/>
    <property type="project" value="InterPro"/>
</dbReference>
<keyword evidence="4 6" id="KW-1133">Transmembrane helix</keyword>
<dbReference type="PROSITE" id="PS50850">
    <property type="entry name" value="MFS"/>
    <property type="match status" value="1"/>
</dbReference>
<keyword evidence="2" id="KW-1003">Cell membrane</keyword>
<name>A0A1M7UF74_9BRAD</name>
<evidence type="ECO:0000256" key="5">
    <source>
        <dbReference type="ARBA" id="ARBA00023136"/>
    </source>
</evidence>
<keyword evidence="5 6" id="KW-0472">Membrane</keyword>
<keyword evidence="3 6" id="KW-0812">Transmembrane</keyword>
<feature type="domain" description="Major facilitator superfamily (MFS) profile" evidence="7">
    <location>
        <begin position="21"/>
        <end position="408"/>
    </location>
</feature>